<feature type="binding site" evidence="6">
    <location>
        <position position="1187"/>
    </location>
    <ligand>
        <name>ATP</name>
        <dbReference type="ChEBI" id="CHEBI:30616"/>
    </ligand>
</feature>
<feature type="coiled-coil region" evidence="7">
    <location>
        <begin position="460"/>
        <end position="595"/>
    </location>
</feature>
<evidence type="ECO:0000256" key="5">
    <source>
        <dbReference type="ARBA" id="ARBA00022840"/>
    </source>
</evidence>
<dbReference type="GO" id="GO:0004674">
    <property type="term" value="F:protein serine/threonine kinase activity"/>
    <property type="evidence" value="ECO:0007669"/>
    <property type="project" value="UniProtKB-KW"/>
</dbReference>
<evidence type="ECO:0000259" key="10">
    <source>
        <dbReference type="PROSITE" id="PS50011"/>
    </source>
</evidence>
<evidence type="ECO:0000256" key="2">
    <source>
        <dbReference type="ARBA" id="ARBA00022679"/>
    </source>
</evidence>
<feature type="coiled-coil region" evidence="7">
    <location>
        <begin position="817"/>
        <end position="844"/>
    </location>
</feature>
<feature type="coiled-coil region" evidence="7">
    <location>
        <begin position="883"/>
        <end position="917"/>
    </location>
</feature>
<keyword evidence="9" id="KW-0472">Membrane</keyword>
<gene>
    <name evidence="11" type="primary">PbSTKL1</name>
</gene>
<evidence type="ECO:0000256" key="9">
    <source>
        <dbReference type="SAM" id="Phobius"/>
    </source>
</evidence>
<keyword evidence="9" id="KW-1133">Transmembrane helix</keyword>
<keyword evidence="2" id="KW-0808">Transferase</keyword>
<dbReference type="PROSITE" id="PS50011">
    <property type="entry name" value="PROTEIN_KINASE_DOM"/>
    <property type="match status" value="1"/>
</dbReference>
<feature type="compositionally biased region" description="Polar residues" evidence="8">
    <location>
        <begin position="1423"/>
        <end position="1446"/>
    </location>
</feature>
<sequence>MPATVVTTWLLLDVLPVVVGVAVVGVVMLIWRGFCWARRLGRRSTKPAASDLVDDLAPVAYDSLQRDLSEGIQAIEDVQVQVQNLYSGVQGAQALHSEVETCFSAALDAASIEDTVAPEVTVAELEQMLQEETRKRWSVIVIKDMEIKAVEEKFAALSATLDAIHVEESKKDREAFDVVIREKDDEIALLKMAVTGEKQKLAEALLQVESQAIQLDSLHAENELETRTMKEKLGQAEREIQDKASALDEMASRSASDVAALKQALSGKVDDELAQMEHQTELDSLKAEHDAQISALTTQLADSEALVASLEALLTTVKASHESEISTLLDRFAGEERSRLAEVDSALAALRDEHDEQIVSLQTQLLTALTAAKAHEDEHDAAMAALQADHNSRIADILARHVEECDDMQIAHDKERATMTSNFEEELATEKRAIFDLQAEFDNTLQERTHEMNARLDSAHRAHAQELEALRRALSAASSEGNPKLNAIVNEQAKQLAEKEIELSEAREQLVDLTERLQQSLTESESTICGLRRELSVKNEEQESMLRDALERFQAEADVIIDSKDAEVQALRADVKQLQAQIDVFERDLSALQDDLVDKDECLAQKDAALCEALLSAETKEGEQLALADTQMKTLREALASAEARIKELKHQLGEASQGEPDDDHVRLRVESAVAECCAEFLNKAREWDKALQDAVHACRDQVDSEWKARVKELGNEHEKQLQEVERRSKQLESDLERVSNAKKDELEKQEAAFESTLHEALTAVRLSKDSELDEVRLEWQEKLLTAQKQFDEERQNFDERLQAELAAQNDVACQRLKFYEATTEKLQTELQAARSQISDLSAQISVAQFKADGAGVLLDRLHTSKVTLARTQEHIASLKISVKEKTEALGAANDTIEKLRAEVDRMKSRLSSAEEFKGTLQSELSEVSNQLQKKSSLLQTALDECNQLRVSVDTLPDIEARIQEGIEKERKAITDEWEAKLSSTVERMEKSIHDMLAFERTEAEGRLLRAVQAMQVATEREGQIALQEAVERERSIALERLKAVLHDSQAENERRLEEVNNEWKQQLQLQQSIIGKLKSQLEERSTENSNLSREGPERSASIRTAKTAPVRSKENLEGNALNNSLRKEGTALNNSLRKASARPTDTESLKSGSSRGRRQKSRRQSDGGSYWKASDFDLRQELGRGRLGSTFLAVENKTRKEYAVKKISKRLMERLEASDTVLKQIETMARLRHPYMQALLGSFEDDRWVYIVREYVPNAVPLSTHQQRLLANKIVFPPTDVAQLVDFIAQALEYVHQQGEIHRQVSLSKIILSASGRPRLAGPSPVIAMPVPPPECVRDGEQVELTAAVDSWGLGIVAYTLLVGKPPFMASEDTADPDMIIEQEPTFSSNCNPDAKDLIQKLLHKDASLRISMEGVLHHPFVTSTRPPEPEGSTSNGAPSASASA</sequence>
<evidence type="ECO:0000256" key="7">
    <source>
        <dbReference type="SAM" id="Coils"/>
    </source>
</evidence>
<dbReference type="SUPFAM" id="SSF56112">
    <property type="entry name" value="Protein kinase-like (PK-like)"/>
    <property type="match status" value="1"/>
</dbReference>
<evidence type="ECO:0000313" key="11">
    <source>
        <dbReference type="EMBL" id="BAE78653.1"/>
    </source>
</evidence>
<keyword evidence="1" id="KW-0723">Serine/threonine-protein kinase</keyword>
<dbReference type="GO" id="GO:0005524">
    <property type="term" value="F:ATP binding"/>
    <property type="evidence" value="ECO:0007669"/>
    <property type="project" value="UniProtKB-KW"/>
</dbReference>
<dbReference type="EMBL" id="AB231687">
    <property type="protein sequence ID" value="BAE78653.1"/>
    <property type="molecule type" value="Genomic_DNA"/>
</dbReference>
<dbReference type="Gene3D" id="3.30.200.20">
    <property type="entry name" value="Phosphorylase Kinase, domain 1"/>
    <property type="match status" value="1"/>
</dbReference>
<feature type="binding site" evidence="6">
    <location>
        <position position="1206"/>
    </location>
    <ligand>
        <name>ATP</name>
        <dbReference type="ChEBI" id="CHEBI:30616"/>
    </ligand>
</feature>
<evidence type="ECO:0000256" key="4">
    <source>
        <dbReference type="ARBA" id="ARBA00022777"/>
    </source>
</evidence>
<accession>Q2L662</accession>
<proteinExistence type="predicted"/>
<dbReference type="InterPro" id="IPR011009">
    <property type="entry name" value="Kinase-like_dom_sf"/>
</dbReference>
<dbReference type="InterPro" id="IPR000719">
    <property type="entry name" value="Prot_kinase_dom"/>
</dbReference>
<feature type="coiled-coil region" evidence="7">
    <location>
        <begin position="625"/>
        <end position="659"/>
    </location>
</feature>
<dbReference type="InterPro" id="IPR030616">
    <property type="entry name" value="Aur-like"/>
</dbReference>
<evidence type="ECO:0000256" key="1">
    <source>
        <dbReference type="ARBA" id="ARBA00022527"/>
    </source>
</evidence>
<dbReference type="PANTHER" id="PTHR24350">
    <property type="entry name" value="SERINE/THREONINE-PROTEIN KINASE IAL-RELATED"/>
    <property type="match status" value="1"/>
</dbReference>
<name>Q2L662_PLABS</name>
<reference evidence="11" key="1">
    <citation type="journal article" date="2006" name="J. Phytopathol.">
        <title>Molecular Cloning of PbSTKL1 Gene from Plasmodiophora brassicae Expressed during Clubroot Development.</title>
        <authorList>
            <person name="Ando S."/>
            <person name="Yamada T."/>
            <person name="Asano T."/>
            <person name="Kamachi S."/>
            <person name="Tsushima S."/>
            <person name="Hagio T."/>
            <person name="Tabei Y."/>
        </authorList>
    </citation>
    <scope>NUCLEOTIDE SEQUENCE</scope>
    <source>
        <strain evidence="11">Ibaraki-1</strain>
    </source>
</reference>
<protein>
    <submittedName>
        <fullName evidence="11">Serine/threonine kinase-like protein</fullName>
    </submittedName>
</protein>
<evidence type="ECO:0000256" key="8">
    <source>
        <dbReference type="SAM" id="MobiDB-lite"/>
    </source>
</evidence>
<evidence type="ECO:0000256" key="3">
    <source>
        <dbReference type="ARBA" id="ARBA00022741"/>
    </source>
</evidence>
<evidence type="ECO:0000256" key="6">
    <source>
        <dbReference type="PIRSR" id="PIRSR630616-2"/>
    </source>
</evidence>
<feature type="region of interest" description="Disordered" evidence="8">
    <location>
        <begin position="1421"/>
        <end position="1446"/>
    </location>
</feature>
<keyword evidence="3 6" id="KW-0547">Nucleotide-binding</keyword>
<dbReference type="Pfam" id="PF00069">
    <property type="entry name" value="Pkinase"/>
    <property type="match status" value="2"/>
</dbReference>
<feature type="transmembrane region" description="Helical" evidence="9">
    <location>
        <begin position="14"/>
        <end position="34"/>
    </location>
</feature>
<keyword evidence="9" id="KW-0812">Transmembrane</keyword>
<keyword evidence="7" id="KW-0175">Coiled coil</keyword>
<dbReference type="Gene3D" id="1.10.510.10">
    <property type="entry name" value="Transferase(Phosphotransferase) domain 1"/>
    <property type="match status" value="1"/>
</dbReference>
<keyword evidence="4 11" id="KW-0418">Kinase</keyword>
<feature type="region of interest" description="Disordered" evidence="8">
    <location>
        <begin position="1081"/>
        <end position="1171"/>
    </location>
</feature>
<keyword evidence="5 6" id="KW-0067">ATP-binding</keyword>
<feature type="coiled-coil region" evidence="7">
    <location>
        <begin position="708"/>
        <end position="749"/>
    </location>
</feature>
<organism evidence="11">
    <name type="scientific">Plasmodiophora brassicae</name>
    <name type="common">Clubroot disease agent</name>
    <dbReference type="NCBI Taxonomy" id="37360"/>
    <lineage>
        <taxon>Eukaryota</taxon>
        <taxon>Sar</taxon>
        <taxon>Rhizaria</taxon>
        <taxon>Endomyxa</taxon>
        <taxon>Phytomyxea</taxon>
        <taxon>Plasmodiophorida</taxon>
        <taxon>Plasmodiophoridae</taxon>
        <taxon>Plasmodiophora</taxon>
    </lineage>
</organism>
<feature type="domain" description="Protein kinase" evidence="10">
    <location>
        <begin position="1177"/>
        <end position="1423"/>
    </location>
</feature>